<evidence type="ECO:0000256" key="2">
    <source>
        <dbReference type="ARBA" id="ARBA00001089"/>
    </source>
</evidence>
<keyword evidence="12" id="KW-1185">Reference proteome</keyword>
<keyword evidence="5 9" id="KW-0378">Hydrolase</keyword>
<evidence type="ECO:0000256" key="8">
    <source>
        <dbReference type="ARBA" id="ARBA00047417"/>
    </source>
</evidence>
<dbReference type="Gene3D" id="3.60.20.40">
    <property type="match status" value="1"/>
</dbReference>
<keyword evidence="4 9" id="KW-0808">Transferase</keyword>
<dbReference type="EC" id="3.4.19.13" evidence="9"/>
<dbReference type="EC" id="2.3.2.2" evidence="9"/>
<evidence type="ECO:0000256" key="1">
    <source>
        <dbReference type="ARBA" id="ARBA00001049"/>
    </source>
</evidence>
<evidence type="ECO:0000256" key="3">
    <source>
        <dbReference type="ARBA" id="ARBA00009381"/>
    </source>
</evidence>
<keyword evidence="6 9" id="KW-0865">Zymogen</keyword>
<dbReference type="Gene3D" id="1.10.246.130">
    <property type="match status" value="1"/>
</dbReference>
<protein>
    <recommendedName>
        <fullName evidence="9">Glutathione hydrolase proenzyme</fullName>
        <ecNumber evidence="9">2.3.2.2</ecNumber>
        <ecNumber evidence="9">3.4.19.13</ecNumber>
    </recommendedName>
    <component>
        <recommendedName>
            <fullName evidence="9">Glutathione hydrolase large chain</fullName>
        </recommendedName>
    </component>
    <component>
        <recommendedName>
            <fullName evidence="9">Glutathione hydrolase small chain</fullName>
        </recommendedName>
    </component>
</protein>
<comment type="catalytic activity">
    <reaction evidence="8 9">
        <text>an N-terminal (5-L-glutamyl)-[peptide] + an alpha-amino acid = 5-L-glutamyl amino acid + an N-terminal L-alpha-aminoacyl-[peptide]</text>
        <dbReference type="Rhea" id="RHEA:23904"/>
        <dbReference type="Rhea" id="RHEA-COMP:9780"/>
        <dbReference type="Rhea" id="RHEA-COMP:9795"/>
        <dbReference type="ChEBI" id="CHEBI:77644"/>
        <dbReference type="ChEBI" id="CHEBI:78597"/>
        <dbReference type="ChEBI" id="CHEBI:78599"/>
        <dbReference type="ChEBI" id="CHEBI:78608"/>
        <dbReference type="EC" id="2.3.2.2"/>
    </reaction>
</comment>
<accession>A0ABU7GG66</accession>
<evidence type="ECO:0000256" key="6">
    <source>
        <dbReference type="ARBA" id="ARBA00023145"/>
    </source>
</evidence>
<comment type="pathway">
    <text evidence="9">Sulfur metabolism; glutathione metabolism.</text>
</comment>
<reference evidence="11 12" key="1">
    <citation type="submission" date="2024-01" db="EMBL/GenBank/DDBJ databases">
        <title>The genome sequence of Erythrobacteraceae sp. strain 1XM1-14.</title>
        <authorList>
            <person name="Liu Y."/>
        </authorList>
    </citation>
    <scope>NUCLEOTIDE SEQUENCE [LARGE SCALE GENOMIC DNA]</scope>
    <source>
        <strain evidence="11 12">1XM1-14</strain>
    </source>
</reference>
<comment type="catalytic activity">
    <reaction evidence="1 9">
        <text>an S-substituted glutathione + H2O = an S-substituted L-cysteinylglycine + L-glutamate</text>
        <dbReference type="Rhea" id="RHEA:59468"/>
        <dbReference type="ChEBI" id="CHEBI:15377"/>
        <dbReference type="ChEBI" id="CHEBI:29985"/>
        <dbReference type="ChEBI" id="CHEBI:90779"/>
        <dbReference type="ChEBI" id="CHEBI:143103"/>
        <dbReference type="EC" id="3.4.19.13"/>
    </reaction>
</comment>
<comment type="similarity">
    <text evidence="3 9">Belongs to the gamma-glutamyltransferase family.</text>
</comment>
<dbReference type="RefSeq" id="WP_354144885.1">
    <property type="nucleotide sequence ID" value="NZ_JAZDQV010000007.1"/>
</dbReference>
<dbReference type="SUPFAM" id="SSF56235">
    <property type="entry name" value="N-terminal nucleophile aminohydrolases (Ntn hydrolases)"/>
    <property type="match status" value="1"/>
</dbReference>
<dbReference type="EMBL" id="JAZDQV010000007">
    <property type="protein sequence ID" value="MEE1877780.1"/>
    <property type="molecule type" value="Genomic_DNA"/>
</dbReference>
<proteinExistence type="inferred from homology"/>
<evidence type="ECO:0000256" key="7">
    <source>
        <dbReference type="ARBA" id="ARBA00023315"/>
    </source>
</evidence>
<name>A0ABU7GG66_9SPHN</name>
<evidence type="ECO:0000256" key="10">
    <source>
        <dbReference type="SAM" id="SignalP"/>
    </source>
</evidence>
<gene>
    <name evidence="11" type="primary">ggt</name>
    <name evidence="11" type="ORF">VRS74_08795</name>
</gene>
<dbReference type="PRINTS" id="PR01210">
    <property type="entry name" value="GGTRANSPTASE"/>
</dbReference>
<evidence type="ECO:0000256" key="5">
    <source>
        <dbReference type="ARBA" id="ARBA00022801"/>
    </source>
</evidence>
<dbReference type="PANTHER" id="PTHR43199">
    <property type="entry name" value="GLUTATHIONE HYDROLASE"/>
    <property type="match status" value="1"/>
</dbReference>
<feature type="signal peptide" evidence="10">
    <location>
        <begin position="1"/>
        <end position="33"/>
    </location>
</feature>
<dbReference type="InterPro" id="IPR000101">
    <property type="entry name" value="GGT_peptidase"/>
</dbReference>
<feature type="chain" id="PRO_5047338365" description="Glutathione hydrolase proenzyme" evidence="10">
    <location>
        <begin position="34"/>
        <end position="578"/>
    </location>
</feature>
<dbReference type="PROSITE" id="PS51257">
    <property type="entry name" value="PROKAR_LIPOPROTEIN"/>
    <property type="match status" value="1"/>
</dbReference>
<dbReference type="InterPro" id="IPR029055">
    <property type="entry name" value="Ntn_hydrolases_N"/>
</dbReference>
<dbReference type="NCBIfam" id="TIGR00066">
    <property type="entry name" value="g_glut_trans"/>
    <property type="match status" value="1"/>
</dbReference>
<dbReference type="InterPro" id="IPR043138">
    <property type="entry name" value="GGT_lsub"/>
</dbReference>
<sequence length="578" mass="60829">MHAKPIARLIAAPLIFGLALSGCATTASSPAIAESTAPQSAHGVVSAADPRAQAAGEAMLAAGGNATDAAIAVMLALTVVEPQSSGIGGGGFFVRGAADGDVTSYDGREKAPAGASPDWFLRADGSLPSFEESVQSGLSVGVPGNIRMAAMAHHEHGKLPWAKLFEPAIALARDGFQINNRLYNALSSRPEHSGFTAEARQLYFDADGKVLPAGSLVKNEQLAKTFERIASEGPDAFYLSDMGEKLVTEVAQATPRDGAMTMDDLTAYEPKQRDAVCGSYRKYRVCSMGPPSSGGVAVLQILGQLERFDLKALGKDNPATWHLFIESQRLAYADRELYMADPDYFDVPVAGLIAPDYIAMRSALIDPAKRNDKVAAGTPVGAKIALADGDEPEEHGTSHFAAVDGEGTMVSYTSTIESSFGSGLMANGFYLNNELTDFSRAPEVNGRIVANRVEGGKRPRSSMSPTVVWDPQGHPFMAVGAAGGPTIPVTTTRAIIGAIDFGLSAQDSLALPFLMSVGNALMLEQGTWLAAAAPQFEALGHARIVLREAPIKGNAIVREGEQWMSARDPRIETGLDVP</sequence>
<dbReference type="InterPro" id="IPR051792">
    <property type="entry name" value="GGT_bact"/>
</dbReference>
<comment type="subunit">
    <text evidence="9">This enzyme consists of two polypeptide chains, which are synthesized in precursor form from a single polypeptide.</text>
</comment>
<organism evidence="11 12">
    <name type="scientific">Altererythrobacter litoralis</name>
    <dbReference type="NCBI Taxonomy" id="3113904"/>
    <lineage>
        <taxon>Bacteria</taxon>
        <taxon>Pseudomonadati</taxon>
        <taxon>Pseudomonadota</taxon>
        <taxon>Alphaproteobacteria</taxon>
        <taxon>Sphingomonadales</taxon>
        <taxon>Erythrobacteraceae</taxon>
        <taxon>Altererythrobacter</taxon>
    </lineage>
</organism>
<dbReference type="PANTHER" id="PTHR43199:SF1">
    <property type="entry name" value="GLUTATHIONE HYDROLASE PROENZYME"/>
    <property type="match status" value="1"/>
</dbReference>
<evidence type="ECO:0000313" key="11">
    <source>
        <dbReference type="EMBL" id="MEE1877780.1"/>
    </source>
</evidence>
<comment type="PTM">
    <text evidence="9">Cleaved by autocatalysis into a large and a small subunit.</text>
</comment>
<dbReference type="GO" id="GO:0103068">
    <property type="term" value="F:leukotriene C4 gamma-glutamyl transferase activity"/>
    <property type="evidence" value="ECO:0007669"/>
    <property type="project" value="UniProtKB-EC"/>
</dbReference>
<dbReference type="InterPro" id="IPR043137">
    <property type="entry name" value="GGT_ssub_C"/>
</dbReference>
<evidence type="ECO:0000256" key="9">
    <source>
        <dbReference type="RuleBase" id="RU368036"/>
    </source>
</evidence>
<dbReference type="Proteomes" id="UP001343492">
    <property type="component" value="Unassembled WGS sequence"/>
</dbReference>
<comment type="caution">
    <text evidence="11">The sequence shown here is derived from an EMBL/GenBank/DDBJ whole genome shotgun (WGS) entry which is preliminary data.</text>
</comment>
<evidence type="ECO:0000256" key="4">
    <source>
        <dbReference type="ARBA" id="ARBA00022679"/>
    </source>
</evidence>
<comment type="catalytic activity">
    <reaction evidence="2 9">
        <text>glutathione + H2O = L-cysteinylglycine + L-glutamate</text>
        <dbReference type="Rhea" id="RHEA:28807"/>
        <dbReference type="ChEBI" id="CHEBI:15377"/>
        <dbReference type="ChEBI" id="CHEBI:29985"/>
        <dbReference type="ChEBI" id="CHEBI:57925"/>
        <dbReference type="ChEBI" id="CHEBI:61694"/>
        <dbReference type="EC" id="3.4.19.13"/>
    </reaction>
</comment>
<keyword evidence="9" id="KW-0317">Glutathione biosynthesis</keyword>
<evidence type="ECO:0000313" key="12">
    <source>
        <dbReference type="Proteomes" id="UP001343492"/>
    </source>
</evidence>
<dbReference type="Pfam" id="PF01019">
    <property type="entry name" value="G_glu_transpept"/>
    <property type="match status" value="1"/>
</dbReference>
<keyword evidence="10" id="KW-0732">Signal</keyword>
<keyword evidence="7 9" id="KW-0012">Acyltransferase</keyword>